<gene>
    <name evidence="4" type="ORF">P8A20_07665</name>
</gene>
<dbReference type="PANTHER" id="PTHR43130">
    <property type="entry name" value="ARAC-FAMILY TRANSCRIPTIONAL REGULATOR"/>
    <property type="match status" value="1"/>
</dbReference>
<dbReference type="SMART" id="SM00342">
    <property type="entry name" value="HTH_ARAC"/>
    <property type="match status" value="1"/>
</dbReference>
<evidence type="ECO:0000256" key="2">
    <source>
        <dbReference type="ARBA" id="ARBA00023163"/>
    </source>
</evidence>
<dbReference type="Gene3D" id="3.40.50.880">
    <property type="match status" value="1"/>
</dbReference>
<accession>A0ABY9JAQ2</accession>
<dbReference type="PANTHER" id="PTHR43130:SF3">
    <property type="entry name" value="HTH-TYPE TRANSCRIPTIONAL REGULATOR RV1931C"/>
    <property type="match status" value="1"/>
</dbReference>
<evidence type="ECO:0000313" key="4">
    <source>
        <dbReference type="EMBL" id="WLQ63479.1"/>
    </source>
</evidence>
<protein>
    <submittedName>
        <fullName evidence="4">Helix-turn-helix domain-containing protein</fullName>
    </submittedName>
</protein>
<dbReference type="EMBL" id="CP120983">
    <property type="protein sequence ID" value="WLQ63479.1"/>
    <property type="molecule type" value="Genomic_DNA"/>
</dbReference>
<keyword evidence="1" id="KW-0805">Transcription regulation</keyword>
<dbReference type="Proteomes" id="UP001224433">
    <property type="component" value="Chromosome"/>
</dbReference>
<name>A0ABY9JAQ2_9ACTN</name>
<dbReference type="Pfam" id="PF01965">
    <property type="entry name" value="DJ-1_PfpI"/>
    <property type="match status" value="1"/>
</dbReference>
<dbReference type="CDD" id="cd03137">
    <property type="entry name" value="GATase1_AraC_1"/>
    <property type="match status" value="1"/>
</dbReference>
<organism evidence="4 5">
    <name type="scientific">Streptomyces glycanivorans</name>
    <dbReference type="NCBI Taxonomy" id="3033808"/>
    <lineage>
        <taxon>Bacteria</taxon>
        <taxon>Bacillati</taxon>
        <taxon>Actinomycetota</taxon>
        <taxon>Actinomycetes</taxon>
        <taxon>Kitasatosporales</taxon>
        <taxon>Streptomycetaceae</taxon>
        <taxon>Streptomyces</taxon>
    </lineage>
</organism>
<keyword evidence="2" id="KW-0804">Transcription</keyword>
<evidence type="ECO:0000313" key="5">
    <source>
        <dbReference type="Proteomes" id="UP001224433"/>
    </source>
</evidence>
<proteinExistence type="predicted"/>
<dbReference type="Pfam" id="PF12833">
    <property type="entry name" value="HTH_18"/>
    <property type="match status" value="1"/>
</dbReference>
<evidence type="ECO:0000259" key="3">
    <source>
        <dbReference type="PROSITE" id="PS01124"/>
    </source>
</evidence>
<dbReference type="InterPro" id="IPR002818">
    <property type="entry name" value="DJ-1/PfpI"/>
</dbReference>
<dbReference type="RefSeq" id="WP_306103195.1">
    <property type="nucleotide sequence ID" value="NZ_CP120983.1"/>
</dbReference>
<dbReference type="InterPro" id="IPR009057">
    <property type="entry name" value="Homeodomain-like_sf"/>
</dbReference>
<dbReference type="InterPro" id="IPR018060">
    <property type="entry name" value="HTH_AraC"/>
</dbReference>
<keyword evidence="5" id="KW-1185">Reference proteome</keyword>
<dbReference type="InterPro" id="IPR029062">
    <property type="entry name" value="Class_I_gatase-like"/>
</dbReference>
<dbReference type="SUPFAM" id="SSF46689">
    <property type="entry name" value="Homeodomain-like"/>
    <property type="match status" value="2"/>
</dbReference>
<evidence type="ECO:0000256" key="1">
    <source>
        <dbReference type="ARBA" id="ARBA00023015"/>
    </source>
</evidence>
<dbReference type="InterPro" id="IPR052158">
    <property type="entry name" value="INH-QAR"/>
</dbReference>
<dbReference type="Gene3D" id="1.10.10.60">
    <property type="entry name" value="Homeodomain-like"/>
    <property type="match status" value="1"/>
</dbReference>
<reference evidence="4 5" key="1">
    <citation type="submission" date="2023-03" db="EMBL/GenBank/DDBJ databases">
        <title>Isolation and description of six Streptomyces strains from soil environments, able to metabolize different microbial glucans.</title>
        <authorList>
            <person name="Widen T."/>
            <person name="Larsbrink J."/>
        </authorList>
    </citation>
    <scope>NUCLEOTIDE SEQUENCE [LARGE SCALE GENOMIC DNA]</scope>
    <source>
        <strain evidence="4 5">Alt3</strain>
    </source>
</reference>
<sequence>MDTDNPVPRTHVVAALVYDGMAPFELGIVVEIFGLRRAELDLPWYDLRVCAARRGPFRIAGGMTVEADHGLEALDLADTVIVPGANVMGTTPEDVRDALRRAHGRGARIVSICSGAFTLADAGLLDGLDATTHWKFAPLLASRHPAVRVDPSVLYVDCGQVLTSAGSTAGIDLCLHIVRTDFGAVAANTVARHMVAPPHREGGQAQYIDAAVPAPRQDDAVGRAMGWALEHLTDTITLDDLAMQANMSQRSFVRHFQKRAGTSPIRWIVDQRVRAALPLLEGTDVPVEKVGAMAGFDSPATFRHHFHRVMGTSPTAYRRAFGLGVSSASTGPVVAGFSR</sequence>
<feature type="domain" description="HTH araC/xylS-type" evidence="3">
    <location>
        <begin position="222"/>
        <end position="320"/>
    </location>
</feature>
<dbReference type="PROSITE" id="PS01124">
    <property type="entry name" value="HTH_ARAC_FAMILY_2"/>
    <property type="match status" value="1"/>
</dbReference>
<dbReference type="SUPFAM" id="SSF52317">
    <property type="entry name" value="Class I glutamine amidotransferase-like"/>
    <property type="match status" value="1"/>
</dbReference>